<dbReference type="RefSeq" id="WP_104248484.1">
    <property type="nucleotide sequence ID" value="NZ_PSUD01000002.1"/>
</dbReference>
<accession>A0ABX5AEC7</accession>
<evidence type="ECO:0008006" key="3">
    <source>
        <dbReference type="Google" id="ProtNLM"/>
    </source>
</evidence>
<protein>
    <recommendedName>
        <fullName evidence="3">DUF4365 domain-containing protein</fullName>
    </recommendedName>
</protein>
<gene>
    <name evidence="1" type="ORF">C5C40_02490</name>
</gene>
<dbReference type="Proteomes" id="UP000239698">
    <property type="component" value="Unassembled WGS sequence"/>
</dbReference>
<name>A0ABX5AEC7_RATRA</name>
<dbReference type="EMBL" id="PSVT01000003">
    <property type="protein sequence ID" value="PPH79224.1"/>
    <property type="molecule type" value="Genomic_DNA"/>
</dbReference>
<reference evidence="1 2" key="1">
    <citation type="submission" date="2018-02" db="EMBL/GenBank/DDBJ databases">
        <title>Bacteriophage NCPPB3778 and a type I-E CRISPR drive the evolution of the US Biological Select Agent, Rathayibacter toxicus.</title>
        <authorList>
            <person name="Davis E.W.II."/>
            <person name="Tabima J.F."/>
            <person name="Weisberg A.J."/>
            <person name="Lopes L.D."/>
            <person name="Wiseman M.S."/>
            <person name="Wiseman M.S."/>
            <person name="Pupko T."/>
            <person name="Belcher M.S."/>
            <person name="Sechler A.J."/>
            <person name="Tancos M.A."/>
            <person name="Schroeder B.K."/>
            <person name="Murray T.D."/>
            <person name="Luster D.G."/>
            <person name="Schneider W.L."/>
            <person name="Rogers E."/>
            <person name="Andreote F.D."/>
            <person name="Grunwald N.J."/>
            <person name="Putnam M.L."/>
            <person name="Chang J.H."/>
        </authorList>
    </citation>
    <scope>NUCLEOTIDE SEQUENCE [LARGE SCALE GENOMIC DNA]</scope>
    <source>
        <strain evidence="1 2">AY1D6</strain>
    </source>
</reference>
<evidence type="ECO:0000313" key="1">
    <source>
        <dbReference type="EMBL" id="PPH79224.1"/>
    </source>
</evidence>
<comment type="caution">
    <text evidence="1">The sequence shown here is derived from an EMBL/GenBank/DDBJ whole genome shotgun (WGS) entry which is preliminary data.</text>
</comment>
<keyword evidence="2" id="KW-1185">Reference proteome</keyword>
<organism evidence="1 2">
    <name type="scientific">Rathayibacter rathayi</name>
    <name type="common">Corynebacterium rathayi</name>
    <dbReference type="NCBI Taxonomy" id="33887"/>
    <lineage>
        <taxon>Bacteria</taxon>
        <taxon>Bacillati</taxon>
        <taxon>Actinomycetota</taxon>
        <taxon>Actinomycetes</taxon>
        <taxon>Micrococcales</taxon>
        <taxon>Microbacteriaceae</taxon>
        <taxon>Rathayibacter</taxon>
    </lineage>
</organism>
<sequence length="189" mass="21271">MTDTGADRATMTISHVLPAGSMPETAMKEELSKAYIHMLASATGLDIGGWNQDYDLRDITLKSRVEYPDLGDVGIDVQLKCTGQSSVVHPSWVSWELKPNEVERLRRTNRATPYMLCVLVTEHHVGHWLHHDVEGLLARSHMYYIWGRDLPVPIPAQVTRTVQLPIGNILTPARLLELMEEASAWRPIP</sequence>
<evidence type="ECO:0000313" key="2">
    <source>
        <dbReference type="Proteomes" id="UP000239698"/>
    </source>
</evidence>
<proteinExistence type="predicted"/>